<name>A0A6D2HTQ0_9BRAS</name>
<evidence type="ECO:0000313" key="2">
    <source>
        <dbReference type="Proteomes" id="UP000467841"/>
    </source>
</evidence>
<organism evidence="1 2">
    <name type="scientific">Microthlaspi erraticum</name>
    <dbReference type="NCBI Taxonomy" id="1685480"/>
    <lineage>
        <taxon>Eukaryota</taxon>
        <taxon>Viridiplantae</taxon>
        <taxon>Streptophyta</taxon>
        <taxon>Embryophyta</taxon>
        <taxon>Tracheophyta</taxon>
        <taxon>Spermatophyta</taxon>
        <taxon>Magnoliopsida</taxon>
        <taxon>eudicotyledons</taxon>
        <taxon>Gunneridae</taxon>
        <taxon>Pentapetalae</taxon>
        <taxon>rosids</taxon>
        <taxon>malvids</taxon>
        <taxon>Brassicales</taxon>
        <taxon>Brassicaceae</taxon>
        <taxon>Coluteocarpeae</taxon>
        <taxon>Microthlaspi</taxon>
    </lineage>
</organism>
<gene>
    <name evidence="1" type="ORF">MERR_LOCUS3833</name>
</gene>
<proteinExistence type="predicted"/>
<keyword evidence="2" id="KW-1185">Reference proteome</keyword>
<dbReference type="Proteomes" id="UP000467841">
    <property type="component" value="Unassembled WGS sequence"/>
</dbReference>
<protein>
    <submittedName>
        <fullName evidence="1">Uncharacterized protein</fullName>
    </submittedName>
</protein>
<dbReference type="OrthoDB" id="1108355at2759"/>
<dbReference type="AlphaFoldDB" id="A0A6D2HTQ0"/>
<dbReference type="EMBL" id="CACVBM020000233">
    <property type="protein sequence ID" value="CAA7016598.1"/>
    <property type="molecule type" value="Genomic_DNA"/>
</dbReference>
<comment type="caution">
    <text evidence="1">The sequence shown here is derived from an EMBL/GenBank/DDBJ whole genome shotgun (WGS) entry which is preliminary data.</text>
</comment>
<accession>A0A6D2HTQ0</accession>
<reference evidence="1" key="1">
    <citation type="submission" date="2020-01" db="EMBL/GenBank/DDBJ databases">
        <authorList>
            <person name="Mishra B."/>
        </authorList>
    </citation>
    <scope>NUCLEOTIDE SEQUENCE [LARGE SCALE GENOMIC DNA]</scope>
</reference>
<evidence type="ECO:0000313" key="1">
    <source>
        <dbReference type="EMBL" id="CAA7016598.1"/>
    </source>
</evidence>
<sequence length="120" mass="13240">MGSGTKIPNLKALDSPIRRGQKMMRYVGLGNTLAEACGKGRLQYRHFSFASEKVGNAGTKIAAKYFFQSVFCGVGFVIGGLTSSPVGKQVQETEEIAIERLQHLDEREARLKALLEKEDY</sequence>